<comment type="catalytic activity">
    <reaction evidence="9">
        <text>ATP + H2O = ADP + phosphate + H(+)</text>
        <dbReference type="Rhea" id="RHEA:13065"/>
        <dbReference type="ChEBI" id="CHEBI:15377"/>
        <dbReference type="ChEBI" id="CHEBI:15378"/>
        <dbReference type="ChEBI" id="CHEBI:30616"/>
        <dbReference type="ChEBI" id="CHEBI:43474"/>
        <dbReference type="ChEBI" id="CHEBI:456216"/>
        <dbReference type="EC" id="5.6.2.4"/>
    </reaction>
</comment>
<keyword evidence="4 10" id="KW-0347">Helicase</keyword>
<evidence type="ECO:0000256" key="9">
    <source>
        <dbReference type="ARBA" id="ARBA00048988"/>
    </source>
</evidence>
<evidence type="ECO:0000256" key="1">
    <source>
        <dbReference type="ARBA" id="ARBA00009922"/>
    </source>
</evidence>
<evidence type="ECO:0000256" key="6">
    <source>
        <dbReference type="ARBA" id="ARBA00023235"/>
    </source>
</evidence>
<evidence type="ECO:0000256" key="2">
    <source>
        <dbReference type="ARBA" id="ARBA00022741"/>
    </source>
</evidence>
<dbReference type="GO" id="GO:0005829">
    <property type="term" value="C:cytosol"/>
    <property type="evidence" value="ECO:0007669"/>
    <property type="project" value="TreeGrafter"/>
</dbReference>
<comment type="catalytic activity">
    <reaction evidence="7">
        <text>Couples ATP hydrolysis with the unwinding of duplex DNA by translocating in the 3'-5' direction.</text>
        <dbReference type="EC" id="5.6.2.4"/>
    </reaction>
</comment>
<dbReference type="Proteomes" id="UP000216961">
    <property type="component" value="Unassembled WGS sequence"/>
</dbReference>
<evidence type="ECO:0000256" key="3">
    <source>
        <dbReference type="ARBA" id="ARBA00022801"/>
    </source>
</evidence>
<dbReference type="InterPro" id="IPR014017">
    <property type="entry name" value="DNA_helicase_UvrD-like_C"/>
</dbReference>
<evidence type="ECO:0000256" key="7">
    <source>
        <dbReference type="ARBA" id="ARBA00034617"/>
    </source>
</evidence>
<evidence type="ECO:0000256" key="8">
    <source>
        <dbReference type="ARBA" id="ARBA00034808"/>
    </source>
</evidence>
<feature type="domain" description="UvrD-like helicase ATP-binding" evidence="11">
    <location>
        <begin position="2"/>
        <end position="262"/>
    </location>
</feature>
<dbReference type="CDD" id="cd17932">
    <property type="entry name" value="DEXQc_UvrD"/>
    <property type="match status" value="1"/>
</dbReference>
<dbReference type="Pfam" id="PF00580">
    <property type="entry name" value="UvrD-helicase"/>
    <property type="match status" value="1"/>
</dbReference>
<evidence type="ECO:0000256" key="4">
    <source>
        <dbReference type="ARBA" id="ARBA00022806"/>
    </source>
</evidence>
<proteinExistence type="inferred from homology"/>
<keyword evidence="3 10" id="KW-0378">Hydrolase</keyword>
<feature type="domain" description="UvrD-like helicase C-terminal" evidence="12">
    <location>
        <begin position="263"/>
        <end position="533"/>
    </location>
</feature>
<dbReference type="Gene3D" id="1.10.486.10">
    <property type="entry name" value="PCRA, domain 4"/>
    <property type="match status" value="1"/>
</dbReference>
<reference evidence="13 14" key="1">
    <citation type="submission" date="2017-07" db="EMBL/GenBank/DDBJ databases">
        <title>Isolation and whole genome analysis of endospore-forming bacteria from heroin.</title>
        <authorList>
            <person name="Kalinowski J."/>
            <person name="Ahrens B."/>
            <person name="Al-Dilaimi A."/>
            <person name="Winkler A."/>
            <person name="Wibberg D."/>
            <person name="Schleenbecker U."/>
            <person name="Ruckert C."/>
            <person name="Wolfel R."/>
            <person name="Grass G."/>
        </authorList>
    </citation>
    <scope>NUCLEOTIDE SEQUENCE [LARGE SCALE GENOMIC DNA]</scope>
    <source>
        <strain evidence="13 14">7521-2</strain>
    </source>
</reference>
<dbReference type="PROSITE" id="PS51217">
    <property type="entry name" value="UVRD_HELICASE_CTER"/>
    <property type="match status" value="1"/>
</dbReference>
<gene>
    <name evidence="13" type="ORF">CHH57_01710</name>
</gene>
<dbReference type="PANTHER" id="PTHR11070">
    <property type="entry name" value="UVRD / RECB / PCRA DNA HELICASE FAMILY MEMBER"/>
    <property type="match status" value="1"/>
</dbReference>
<keyword evidence="2 10" id="KW-0547">Nucleotide-binding</keyword>
<evidence type="ECO:0000313" key="14">
    <source>
        <dbReference type="Proteomes" id="UP000216961"/>
    </source>
</evidence>
<dbReference type="EC" id="5.6.2.4" evidence="8"/>
<evidence type="ECO:0000256" key="5">
    <source>
        <dbReference type="ARBA" id="ARBA00022840"/>
    </source>
</evidence>
<protein>
    <recommendedName>
        <fullName evidence="8">DNA 3'-5' helicase</fullName>
        <ecNumber evidence="8">5.6.2.4</ecNumber>
    </recommendedName>
</protein>
<dbReference type="RefSeq" id="WP_095328595.1">
    <property type="nucleotide sequence ID" value="NZ_NPBQ01000013.1"/>
</dbReference>
<dbReference type="InterPro" id="IPR013986">
    <property type="entry name" value="DExx_box_DNA_helicase_dom_sf"/>
</dbReference>
<dbReference type="InterPro" id="IPR027417">
    <property type="entry name" value="P-loop_NTPase"/>
</dbReference>
<comment type="similarity">
    <text evidence="1">Belongs to the helicase family. UvrD subfamily.</text>
</comment>
<feature type="binding site" evidence="10">
    <location>
        <begin position="23"/>
        <end position="30"/>
    </location>
    <ligand>
        <name>ATP</name>
        <dbReference type="ChEBI" id="CHEBI:30616"/>
    </ligand>
</feature>
<evidence type="ECO:0000259" key="11">
    <source>
        <dbReference type="PROSITE" id="PS51198"/>
    </source>
</evidence>
<evidence type="ECO:0000259" key="12">
    <source>
        <dbReference type="PROSITE" id="PS51217"/>
    </source>
</evidence>
<dbReference type="Gene3D" id="3.40.50.300">
    <property type="entry name" value="P-loop containing nucleotide triphosphate hydrolases"/>
    <property type="match status" value="2"/>
</dbReference>
<dbReference type="SUPFAM" id="SSF52540">
    <property type="entry name" value="P-loop containing nucleoside triphosphate hydrolases"/>
    <property type="match status" value="1"/>
</dbReference>
<dbReference type="InterPro" id="IPR014016">
    <property type="entry name" value="UvrD-like_ATP-bd"/>
</dbReference>
<dbReference type="GO" id="GO:0005524">
    <property type="term" value="F:ATP binding"/>
    <property type="evidence" value="ECO:0007669"/>
    <property type="project" value="UniProtKB-UniRule"/>
</dbReference>
<dbReference type="PANTHER" id="PTHR11070:SF67">
    <property type="entry name" value="DNA 3'-5' HELICASE"/>
    <property type="match status" value="1"/>
</dbReference>
<name>A0AA91TW70_NIACI</name>
<dbReference type="InterPro" id="IPR000212">
    <property type="entry name" value="DNA_helicase_UvrD/REP"/>
</dbReference>
<comment type="caution">
    <text evidence="13">The sequence shown here is derived from an EMBL/GenBank/DDBJ whole genome shotgun (WGS) entry which is preliminary data.</text>
</comment>
<keyword evidence="5 10" id="KW-0067">ATP-binding</keyword>
<dbReference type="GO" id="GO:0016787">
    <property type="term" value="F:hydrolase activity"/>
    <property type="evidence" value="ECO:0007669"/>
    <property type="project" value="UniProtKB-UniRule"/>
</dbReference>
<dbReference type="EMBL" id="NPBQ01000013">
    <property type="protein sequence ID" value="PAD85053.1"/>
    <property type="molecule type" value="Genomic_DNA"/>
</dbReference>
<dbReference type="GO" id="GO:0043138">
    <property type="term" value="F:3'-5' DNA helicase activity"/>
    <property type="evidence" value="ECO:0007669"/>
    <property type="project" value="UniProtKB-EC"/>
</dbReference>
<dbReference type="PROSITE" id="PS51198">
    <property type="entry name" value="UVRD_HELICASE_ATP_BIND"/>
    <property type="match status" value="1"/>
</dbReference>
<evidence type="ECO:0000313" key="13">
    <source>
        <dbReference type="EMBL" id="PAD85053.1"/>
    </source>
</evidence>
<keyword evidence="6" id="KW-0413">Isomerase</keyword>
<dbReference type="Gene3D" id="1.10.10.160">
    <property type="match status" value="1"/>
</dbReference>
<dbReference type="GO" id="GO:0000725">
    <property type="term" value="P:recombinational repair"/>
    <property type="evidence" value="ECO:0007669"/>
    <property type="project" value="TreeGrafter"/>
</dbReference>
<dbReference type="Pfam" id="PF13361">
    <property type="entry name" value="UvrD_C"/>
    <property type="match status" value="1"/>
</dbReference>
<accession>A0AA91TW70</accession>
<organism evidence="13 14">
    <name type="scientific">Niallia circulans</name>
    <name type="common">Bacillus circulans</name>
    <dbReference type="NCBI Taxonomy" id="1397"/>
    <lineage>
        <taxon>Bacteria</taxon>
        <taxon>Bacillati</taxon>
        <taxon>Bacillota</taxon>
        <taxon>Bacilli</taxon>
        <taxon>Bacillales</taxon>
        <taxon>Bacillaceae</taxon>
        <taxon>Niallia</taxon>
    </lineage>
</organism>
<sequence length="595" mass="70094">MTELNEQQKAAVEVTEGAFGVIAGAGSGKTRIILERVRNLIDVHGVPENEILAISFTNKTATELKNKLSKMGFNDIHVGTFHAICGRILAKTGSYINSRNLIKDWQIENEFKRIDPKVNTSEVLSWISYQKNYMRMPNDEFVYKENNYTEDTLRMLYLTYEEFKKKKRLCDFDDFLLECYKVLKENPDLTDYTYVLIDEHQDSNLVQNELLKLLAKKGNIFAVYDTRQSIYSFRAGNLEYAMQFQKDWNAKILHLDINYRSTRNIVNSANEFIRPYFEHFEHYQDSIPNSKEDGEITLHTYQTREDEAVKVVDHIERLIEEGEELKEISVLYRMNAHAAHIENELRAREIDYDITSTDSFFQRKEILAIMSYLRLVHNLQDDAAFINIFNLRNDPLKFFKNSVLKDIQEQSAKNGLSLYENFLDYKFDAKWHYEKKNQFEQNINRLRMQKERNIGIKSLIDNIIKLFKLKNYIYETYTNEEEIQERLKNMNILKGFVKTDNLEEFINYVYGTNLSKKAKKNSVKLMSVHSSKGLEFSNCFLVGVEEKKFPHEKAKLDEESRLWYVAVTRSKKNLYISQIGEGSQFIEEYFGDMVN</sequence>
<dbReference type="AlphaFoldDB" id="A0AA91TW70"/>
<evidence type="ECO:0000256" key="10">
    <source>
        <dbReference type="PROSITE-ProRule" id="PRU00560"/>
    </source>
</evidence>
<dbReference type="GO" id="GO:0003677">
    <property type="term" value="F:DNA binding"/>
    <property type="evidence" value="ECO:0007669"/>
    <property type="project" value="InterPro"/>
</dbReference>